<proteinExistence type="inferred from homology"/>
<dbReference type="NCBIfam" id="TIGR00546">
    <property type="entry name" value="lnt"/>
    <property type="match status" value="1"/>
</dbReference>
<dbReference type="PANTHER" id="PTHR38686:SF1">
    <property type="entry name" value="APOLIPOPROTEIN N-ACYLTRANSFERASE"/>
    <property type="match status" value="1"/>
</dbReference>
<evidence type="ECO:0000256" key="2">
    <source>
        <dbReference type="ARBA" id="ARBA00022475"/>
    </source>
</evidence>
<feature type="transmembrane region" description="Helical" evidence="8">
    <location>
        <begin position="126"/>
        <end position="147"/>
    </location>
</feature>
<gene>
    <name evidence="8 10" type="primary">lnt</name>
    <name evidence="10" type="ORF">GCM10010841_14170</name>
</gene>
<dbReference type="RefSeq" id="WP_188902839.1">
    <property type="nucleotide sequence ID" value="NZ_BMOM01000008.1"/>
</dbReference>
<evidence type="ECO:0000256" key="5">
    <source>
        <dbReference type="ARBA" id="ARBA00022989"/>
    </source>
</evidence>
<keyword evidence="3 8" id="KW-0808">Transferase</keyword>
<dbReference type="InterPro" id="IPR004563">
    <property type="entry name" value="Apolipo_AcylTrfase"/>
</dbReference>
<evidence type="ECO:0000256" key="3">
    <source>
        <dbReference type="ARBA" id="ARBA00022679"/>
    </source>
</evidence>
<feature type="transmembrane region" description="Helical" evidence="8">
    <location>
        <begin position="200"/>
        <end position="216"/>
    </location>
</feature>
<dbReference type="CDD" id="cd07571">
    <property type="entry name" value="ALP_N-acyl_transferase"/>
    <property type="match status" value="1"/>
</dbReference>
<dbReference type="EMBL" id="BMOM01000008">
    <property type="protein sequence ID" value="GGM07130.1"/>
    <property type="molecule type" value="Genomic_DNA"/>
</dbReference>
<sequence length="500" mass="53323">MTGVPARLTRPTRPVPVPLVAAALGLLLAACSPPLPWSALAALPLAGVLAYAALAPRAGGVAARLFWSGTGYFAVHLWWLTAFLGKLFGVPPAGALAFALFALEGAFLALMAYPLARGVRSPAARVWALAGGWVVLEWTRFLGPLAFPWPTLGYGLLPTPAIQIADLGGVLLGSVLVALSAAALASFALGRNRWGRGRPLLLAAVAWAAALLYGVTRVPGDGPVQPMLTLRTSFDSFGRATRDITPEEQLATQQAVSLQRTPEEVLIWSETALSVRSGVPQRLPTFPGPGITGLGVSRLPQAPNLNGAAAVDAVGQVTSFNVKAKLVPFGEFFPLYAQAPALYAPIEQMIGFPLQVFAPAESLTPLTLNGVQYGTYICYDSVFPWVARTLTAQGAQVLVNPSNDGWYNGWGVRQHFMMGRVRAIENRRWLVRSVNRGIAGSVDDLGRPVNILESGEQTQALSVRPKLLTGTTVYTRVGDWPALLLALLMVGYAIRLDRRR</sequence>
<feature type="transmembrane region" description="Helical" evidence="8">
    <location>
        <begin position="93"/>
        <end position="114"/>
    </location>
</feature>
<protein>
    <recommendedName>
        <fullName evidence="8">Apolipoprotein N-acyltransferase</fullName>
        <shortName evidence="8">ALP N-acyltransferase</shortName>
        <ecNumber evidence="8">2.3.1.269</ecNumber>
    </recommendedName>
</protein>
<dbReference type="InterPro" id="IPR036526">
    <property type="entry name" value="C-N_Hydrolase_sf"/>
</dbReference>
<dbReference type="PROSITE" id="PS51257">
    <property type="entry name" value="PROKAR_LIPOPROTEIN"/>
    <property type="match status" value="1"/>
</dbReference>
<dbReference type="PANTHER" id="PTHR38686">
    <property type="entry name" value="APOLIPOPROTEIN N-ACYLTRANSFERASE"/>
    <property type="match status" value="1"/>
</dbReference>
<evidence type="ECO:0000256" key="1">
    <source>
        <dbReference type="ARBA" id="ARBA00004651"/>
    </source>
</evidence>
<name>A0ABQ2GQM5_9DEIO</name>
<reference evidence="11" key="1">
    <citation type="journal article" date="2019" name="Int. J. Syst. Evol. Microbiol.">
        <title>The Global Catalogue of Microorganisms (GCM) 10K type strain sequencing project: providing services to taxonomists for standard genome sequencing and annotation.</title>
        <authorList>
            <consortium name="The Broad Institute Genomics Platform"/>
            <consortium name="The Broad Institute Genome Sequencing Center for Infectious Disease"/>
            <person name="Wu L."/>
            <person name="Ma J."/>
        </authorList>
    </citation>
    <scope>NUCLEOTIDE SEQUENCE [LARGE SCALE GENOMIC DNA]</scope>
    <source>
        <strain evidence="11">JCM 15443</strain>
    </source>
</reference>
<comment type="pathway">
    <text evidence="8">Protein modification; lipoprotein biosynthesis (N-acyl transfer).</text>
</comment>
<feature type="transmembrane region" description="Helical" evidence="8">
    <location>
        <begin position="167"/>
        <end position="188"/>
    </location>
</feature>
<comment type="catalytic activity">
    <reaction evidence="8">
        <text>N-terminal S-1,2-diacyl-sn-glyceryl-L-cysteinyl-[lipoprotein] + a glycerophospholipid = N-acyl-S-1,2-diacyl-sn-glyceryl-L-cysteinyl-[lipoprotein] + a 2-acyl-sn-glycero-3-phospholipid + H(+)</text>
        <dbReference type="Rhea" id="RHEA:48228"/>
        <dbReference type="Rhea" id="RHEA-COMP:14681"/>
        <dbReference type="Rhea" id="RHEA-COMP:14684"/>
        <dbReference type="ChEBI" id="CHEBI:15378"/>
        <dbReference type="ChEBI" id="CHEBI:136912"/>
        <dbReference type="ChEBI" id="CHEBI:140656"/>
        <dbReference type="ChEBI" id="CHEBI:140657"/>
        <dbReference type="ChEBI" id="CHEBI:140660"/>
        <dbReference type="EC" id="2.3.1.269"/>
    </reaction>
</comment>
<dbReference type="Proteomes" id="UP000661918">
    <property type="component" value="Unassembled WGS sequence"/>
</dbReference>
<evidence type="ECO:0000256" key="8">
    <source>
        <dbReference type="HAMAP-Rule" id="MF_01148"/>
    </source>
</evidence>
<dbReference type="HAMAP" id="MF_01148">
    <property type="entry name" value="Lnt"/>
    <property type="match status" value="1"/>
</dbReference>
<comment type="similarity">
    <text evidence="8">Belongs to the CN hydrolase family. Apolipoprotein N-acyltransferase subfamily.</text>
</comment>
<feature type="transmembrane region" description="Helical" evidence="8">
    <location>
        <begin position="473"/>
        <end position="494"/>
    </location>
</feature>
<evidence type="ECO:0000259" key="9">
    <source>
        <dbReference type="PROSITE" id="PS50263"/>
    </source>
</evidence>
<evidence type="ECO:0000313" key="11">
    <source>
        <dbReference type="Proteomes" id="UP000661918"/>
    </source>
</evidence>
<comment type="subcellular location">
    <subcellularLocation>
        <location evidence="1 8">Cell membrane</location>
        <topology evidence="1 8">Multi-pass membrane protein</topology>
    </subcellularLocation>
</comment>
<organism evidence="10 11">
    <name type="scientific">Deinococcus aerophilus</name>
    <dbReference type="NCBI Taxonomy" id="522488"/>
    <lineage>
        <taxon>Bacteria</taxon>
        <taxon>Thermotogati</taxon>
        <taxon>Deinococcota</taxon>
        <taxon>Deinococci</taxon>
        <taxon>Deinococcales</taxon>
        <taxon>Deinococcaceae</taxon>
        <taxon>Deinococcus</taxon>
    </lineage>
</organism>
<keyword evidence="2 8" id="KW-1003">Cell membrane</keyword>
<evidence type="ECO:0000256" key="7">
    <source>
        <dbReference type="ARBA" id="ARBA00023315"/>
    </source>
</evidence>
<dbReference type="SUPFAM" id="SSF56317">
    <property type="entry name" value="Carbon-nitrogen hydrolase"/>
    <property type="match status" value="1"/>
</dbReference>
<dbReference type="InterPro" id="IPR045378">
    <property type="entry name" value="LNT_N"/>
</dbReference>
<dbReference type="InterPro" id="IPR003010">
    <property type="entry name" value="C-N_Hydrolase"/>
</dbReference>
<keyword evidence="7 8" id="KW-0012">Acyltransferase</keyword>
<evidence type="ECO:0000256" key="6">
    <source>
        <dbReference type="ARBA" id="ARBA00023136"/>
    </source>
</evidence>
<dbReference type="EC" id="2.3.1.269" evidence="8"/>
<dbReference type="Pfam" id="PF20154">
    <property type="entry name" value="LNT_N"/>
    <property type="match status" value="1"/>
</dbReference>
<dbReference type="PROSITE" id="PS50263">
    <property type="entry name" value="CN_HYDROLASE"/>
    <property type="match status" value="1"/>
</dbReference>
<keyword evidence="5 8" id="KW-1133">Transmembrane helix</keyword>
<dbReference type="Pfam" id="PF00795">
    <property type="entry name" value="CN_hydrolase"/>
    <property type="match status" value="1"/>
</dbReference>
<feature type="transmembrane region" description="Helical" evidence="8">
    <location>
        <begin position="61"/>
        <end position="81"/>
    </location>
</feature>
<evidence type="ECO:0000256" key="4">
    <source>
        <dbReference type="ARBA" id="ARBA00022692"/>
    </source>
</evidence>
<feature type="transmembrane region" description="Helical" evidence="8">
    <location>
        <begin position="12"/>
        <end position="29"/>
    </location>
</feature>
<keyword evidence="6 8" id="KW-0472">Membrane</keyword>
<dbReference type="Gene3D" id="3.60.110.10">
    <property type="entry name" value="Carbon-nitrogen hydrolase"/>
    <property type="match status" value="1"/>
</dbReference>
<comment type="caution">
    <text evidence="10">The sequence shown here is derived from an EMBL/GenBank/DDBJ whole genome shotgun (WGS) entry which is preliminary data.</text>
</comment>
<keyword evidence="11" id="KW-1185">Reference proteome</keyword>
<evidence type="ECO:0000313" key="10">
    <source>
        <dbReference type="EMBL" id="GGM07130.1"/>
    </source>
</evidence>
<feature type="domain" description="CN hydrolase" evidence="9">
    <location>
        <begin position="224"/>
        <end position="475"/>
    </location>
</feature>
<keyword evidence="4 8" id="KW-0812">Transmembrane</keyword>
<accession>A0ABQ2GQM5</accession>
<comment type="function">
    <text evidence="8">Catalyzes the phospholipid dependent N-acylation of the N-terminal cysteine of apolipoprotein, the last step in lipoprotein maturation.</text>
</comment>
<feature type="transmembrane region" description="Helical" evidence="8">
    <location>
        <begin position="35"/>
        <end position="54"/>
    </location>
</feature>